<evidence type="ECO:0000256" key="1">
    <source>
        <dbReference type="SAM" id="Phobius"/>
    </source>
</evidence>
<keyword evidence="3" id="KW-1185">Reference proteome</keyword>
<accession>A3XLJ5</accession>
<protein>
    <submittedName>
        <fullName evidence="2">Uncharacterized protein</fullName>
    </submittedName>
</protein>
<proteinExistence type="predicted"/>
<dbReference type="Proteomes" id="UP000001601">
    <property type="component" value="Unassembled WGS sequence"/>
</dbReference>
<evidence type="ECO:0000313" key="2">
    <source>
        <dbReference type="EMBL" id="EAQ49573.1"/>
    </source>
</evidence>
<dbReference type="AlphaFoldDB" id="A3XLJ5"/>
<gene>
    <name evidence="2" type="ORF">MED217_11979</name>
</gene>
<dbReference type="HOGENOM" id="CLU_2649983_0_0_10"/>
<reference evidence="2 3" key="1">
    <citation type="journal article" date="2007" name="Nature">
        <title>Light stimulates growth of proteorhodopsin-containing marine Flavobacteria.</title>
        <authorList>
            <person name="Gomez-Consarnau L."/>
            <person name="Gonzalez J.M."/>
            <person name="Coll-Llado M."/>
            <person name="Gourdon P."/>
            <person name="Pascher T."/>
            <person name="Neutze R."/>
            <person name="Pedros-Alio C."/>
            <person name="Pinhassi J."/>
        </authorList>
    </citation>
    <scope>NUCLEOTIDE SEQUENCE [LARGE SCALE GENOMIC DNA]</scope>
    <source>
        <strain evidence="2 3">MED217</strain>
    </source>
</reference>
<organism evidence="2 3">
    <name type="scientific">Leeuwenhoekiella blandensis (strain CECT 7118 / CCUG 51940 / KCTC 22103 / MED217)</name>
    <name type="common">Flavobacterium sp. (strain MED217)</name>
    <dbReference type="NCBI Taxonomy" id="398720"/>
    <lineage>
        <taxon>Bacteria</taxon>
        <taxon>Pseudomonadati</taxon>
        <taxon>Bacteroidota</taxon>
        <taxon>Flavobacteriia</taxon>
        <taxon>Flavobacteriales</taxon>
        <taxon>Flavobacteriaceae</taxon>
        <taxon>Leeuwenhoekiella</taxon>
    </lineage>
</organism>
<comment type="caution">
    <text evidence="2">The sequence shown here is derived from an EMBL/GenBank/DDBJ whole genome shotgun (WGS) entry which is preliminary data.</text>
</comment>
<sequence>MPYGSGIIYSVTGYLYLWIRYRNKNKVMEVLQKEYDGRYYDAGARLILSIFGIALIGLIILLLVAVIGRFTYDLIY</sequence>
<keyword evidence="1" id="KW-0472">Membrane</keyword>
<dbReference type="OrthoDB" id="1454631at2"/>
<keyword evidence="1" id="KW-1133">Transmembrane helix</keyword>
<evidence type="ECO:0000313" key="3">
    <source>
        <dbReference type="Proteomes" id="UP000001601"/>
    </source>
</evidence>
<dbReference type="STRING" id="398720.MED217_11979"/>
<name>A3XLJ5_LEEBM</name>
<feature type="transmembrane region" description="Helical" evidence="1">
    <location>
        <begin position="42"/>
        <end position="67"/>
    </location>
</feature>
<keyword evidence="1" id="KW-0812">Transmembrane</keyword>
<dbReference type="RefSeq" id="WP_009780762.1">
    <property type="nucleotide sequence ID" value="NZ_CH672395.1"/>
</dbReference>
<dbReference type="EMBL" id="AANC01000004">
    <property type="protein sequence ID" value="EAQ49573.1"/>
    <property type="molecule type" value="Genomic_DNA"/>
</dbReference>
<feature type="transmembrane region" description="Helical" evidence="1">
    <location>
        <begin position="6"/>
        <end position="21"/>
    </location>
</feature>